<dbReference type="KEGG" id="pgi:PG_0611"/>
<keyword evidence="1" id="KW-0732">Signal</keyword>
<proteinExistence type="predicted"/>
<accession>Q7MWJ9</accession>
<name>Q7MWJ9_PORGI</name>
<dbReference type="PROSITE" id="PS51257">
    <property type="entry name" value="PROKAR_LIPOPROTEIN"/>
    <property type="match status" value="1"/>
</dbReference>
<evidence type="ECO:0000256" key="1">
    <source>
        <dbReference type="SAM" id="SignalP"/>
    </source>
</evidence>
<evidence type="ECO:0000313" key="2">
    <source>
        <dbReference type="EMBL" id="AAQ65795.1"/>
    </source>
</evidence>
<evidence type="ECO:0000313" key="3">
    <source>
        <dbReference type="Proteomes" id="UP000000588"/>
    </source>
</evidence>
<feature type="chain" id="PRO_5004288908" evidence="1">
    <location>
        <begin position="26"/>
        <end position="316"/>
    </location>
</feature>
<dbReference type="EnsemblBacteria" id="AAQ65795">
    <property type="protein sequence ID" value="AAQ65795"/>
    <property type="gene ID" value="PG_0611"/>
</dbReference>
<dbReference type="HOGENOM" id="CLU_888129_0_0_10"/>
<dbReference type="EMBL" id="AE015924">
    <property type="protein sequence ID" value="AAQ65795.1"/>
    <property type="molecule type" value="Genomic_DNA"/>
</dbReference>
<dbReference type="AlphaFoldDB" id="Q7MWJ9"/>
<feature type="signal peptide" evidence="1">
    <location>
        <begin position="1"/>
        <end position="25"/>
    </location>
</feature>
<keyword evidence="2" id="KW-0449">Lipoprotein</keyword>
<organism evidence="2 3">
    <name type="scientific">Porphyromonas gingivalis (strain ATCC BAA-308 / W83)</name>
    <dbReference type="NCBI Taxonomy" id="242619"/>
    <lineage>
        <taxon>Bacteria</taxon>
        <taxon>Pseudomonadati</taxon>
        <taxon>Bacteroidota</taxon>
        <taxon>Bacteroidia</taxon>
        <taxon>Bacteroidales</taxon>
        <taxon>Porphyromonadaceae</taxon>
        <taxon>Porphyromonas</taxon>
    </lineage>
</organism>
<keyword evidence="3" id="KW-1185">Reference proteome</keyword>
<gene>
    <name evidence="2" type="ordered locus">PG_0611</name>
</gene>
<protein>
    <submittedName>
        <fullName evidence="2">Lipoprotein, putative</fullName>
    </submittedName>
</protein>
<reference evidence="2 3" key="1">
    <citation type="journal article" date="2003" name="J. Bacteriol.">
        <title>Complete genome sequence of the oral pathogenic bacterium Porphyromonas gingivalis strain W83.</title>
        <authorList>
            <person name="Nelson K."/>
            <person name="Fleishmann R."/>
            <person name="DeBoy R."/>
            <person name="Paulsen I."/>
            <person name="Fouts D."/>
            <person name="Eisen J."/>
            <person name="Daugherty S."/>
            <person name="Dodson R."/>
            <person name="Durkin A."/>
            <person name="Gwinn M."/>
            <person name="Haft D."/>
            <person name="Kolonay J."/>
            <person name="Nelson W."/>
            <person name="White O."/>
            <person name="Mason T."/>
            <person name="Tallon L."/>
            <person name="Gray J."/>
            <person name="Granger D."/>
            <person name="Tettelin H."/>
            <person name="Dong H."/>
            <person name="Galvin J."/>
            <person name="Duncan M."/>
            <person name="Dewhirst F."/>
            <person name="Fraser C."/>
        </authorList>
    </citation>
    <scope>NUCLEOTIDE SEQUENCE [LARGE SCALE GENOMIC DNA]</scope>
    <source>
        <strain evidence="3">ATCC BAA-308 / W83</strain>
    </source>
</reference>
<dbReference type="Proteomes" id="UP000000588">
    <property type="component" value="Chromosome"/>
</dbReference>
<dbReference type="STRING" id="242619.PG_0611"/>
<sequence>MKTNIKMRKTIIFCLLLALFGCSWAQERVDEKVFSAGTSIFRGILEKVKAPLMYGDREVWGMARASEDFFFILPVTDDLTPVLFYNRLTNEPCFVSDQGITEYFKFAQEGDYIEVEGSSVFMANLLYYRFFPTRITSYNAPIEGVVSKTGNPAFTIPMLPGVSDCIEISNNRKVFLTNQLGVVNITDGMEPPIIAGVSASYGSSVRVYGHVSQRWDIIGHCYLDIYPTNCYPLSTKPVAGDDEVFVKQQGRQIEIDSNSPIVQVVVYDLEGKSVFRKRMTENAYTLSFRAPMLGFMTIMIETQNSIINKKLNVTQL</sequence>